<dbReference type="PROSITE" id="PS50181">
    <property type="entry name" value="FBOX"/>
    <property type="match status" value="1"/>
</dbReference>
<organism evidence="2 3">
    <name type="scientific">Coprinellus micaceus</name>
    <name type="common">Glistening ink-cap mushroom</name>
    <name type="synonym">Coprinus micaceus</name>
    <dbReference type="NCBI Taxonomy" id="71717"/>
    <lineage>
        <taxon>Eukaryota</taxon>
        <taxon>Fungi</taxon>
        <taxon>Dikarya</taxon>
        <taxon>Basidiomycota</taxon>
        <taxon>Agaricomycotina</taxon>
        <taxon>Agaricomycetes</taxon>
        <taxon>Agaricomycetidae</taxon>
        <taxon>Agaricales</taxon>
        <taxon>Agaricineae</taxon>
        <taxon>Psathyrellaceae</taxon>
        <taxon>Coprinellus</taxon>
    </lineage>
</organism>
<evidence type="ECO:0000259" key="1">
    <source>
        <dbReference type="PROSITE" id="PS50181"/>
    </source>
</evidence>
<feature type="domain" description="F-box" evidence="1">
    <location>
        <begin position="69"/>
        <end position="126"/>
    </location>
</feature>
<gene>
    <name evidence="2" type="ORF">FA13DRAFT_1813884</name>
</gene>
<dbReference type="InterPro" id="IPR001810">
    <property type="entry name" value="F-box_dom"/>
</dbReference>
<dbReference type="Gene3D" id="1.20.1280.50">
    <property type="match status" value="1"/>
</dbReference>
<dbReference type="AlphaFoldDB" id="A0A4Y7TC30"/>
<name>A0A4Y7TC30_COPMI</name>
<protein>
    <recommendedName>
        <fullName evidence="1">F-box domain-containing protein</fullName>
    </recommendedName>
</protein>
<dbReference type="InterPro" id="IPR032675">
    <property type="entry name" value="LRR_dom_sf"/>
</dbReference>
<keyword evidence="3" id="KW-1185">Reference proteome</keyword>
<reference evidence="2 3" key="1">
    <citation type="journal article" date="2019" name="Nat. Ecol. Evol.">
        <title>Megaphylogeny resolves global patterns of mushroom evolution.</title>
        <authorList>
            <person name="Varga T."/>
            <person name="Krizsan K."/>
            <person name="Foldi C."/>
            <person name="Dima B."/>
            <person name="Sanchez-Garcia M."/>
            <person name="Sanchez-Ramirez S."/>
            <person name="Szollosi G.J."/>
            <person name="Szarkandi J.G."/>
            <person name="Papp V."/>
            <person name="Albert L."/>
            <person name="Andreopoulos W."/>
            <person name="Angelini C."/>
            <person name="Antonin V."/>
            <person name="Barry K.W."/>
            <person name="Bougher N.L."/>
            <person name="Buchanan P."/>
            <person name="Buyck B."/>
            <person name="Bense V."/>
            <person name="Catcheside P."/>
            <person name="Chovatia M."/>
            <person name="Cooper J."/>
            <person name="Damon W."/>
            <person name="Desjardin D."/>
            <person name="Finy P."/>
            <person name="Geml J."/>
            <person name="Haridas S."/>
            <person name="Hughes K."/>
            <person name="Justo A."/>
            <person name="Karasinski D."/>
            <person name="Kautmanova I."/>
            <person name="Kiss B."/>
            <person name="Kocsube S."/>
            <person name="Kotiranta H."/>
            <person name="LaButti K.M."/>
            <person name="Lechner B.E."/>
            <person name="Liimatainen K."/>
            <person name="Lipzen A."/>
            <person name="Lukacs Z."/>
            <person name="Mihaltcheva S."/>
            <person name="Morgado L.N."/>
            <person name="Niskanen T."/>
            <person name="Noordeloos M.E."/>
            <person name="Ohm R.A."/>
            <person name="Ortiz-Santana B."/>
            <person name="Ovrebo C."/>
            <person name="Racz N."/>
            <person name="Riley R."/>
            <person name="Savchenko A."/>
            <person name="Shiryaev A."/>
            <person name="Soop K."/>
            <person name="Spirin V."/>
            <person name="Szebenyi C."/>
            <person name="Tomsovsky M."/>
            <person name="Tulloss R.E."/>
            <person name="Uehling J."/>
            <person name="Grigoriev I.V."/>
            <person name="Vagvolgyi C."/>
            <person name="Papp T."/>
            <person name="Martin F.M."/>
            <person name="Miettinen O."/>
            <person name="Hibbett D.S."/>
            <person name="Nagy L.G."/>
        </authorList>
    </citation>
    <scope>NUCLEOTIDE SEQUENCE [LARGE SCALE GENOMIC DNA]</scope>
    <source>
        <strain evidence="2 3">FP101781</strain>
    </source>
</reference>
<dbReference type="Proteomes" id="UP000298030">
    <property type="component" value="Unassembled WGS sequence"/>
</dbReference>
<dbReference type="OrthoDB" id="3365698at2759"/>
<evidence type="ECO:0000313" key="2">
    <source>
        <dbReference type="EMBL" id="TEB31690.1"/>
    </source>
</evidence>
<evidence type="ECO:0000313" key="3">
    <source>
        <dbReference type="Proteomes" id="UP000298030"/>
    </source>
</evidence>
<accession>A0A4Y7TC30</accession>
<sequence>MLDDDQTDFSPFRQHFGTNYAPCERELAQIDSLLEFPRKQLSELTSKIDDLLQQQKRLKAFISAHEALTSPVRRLPREILQEIFLHCLPSDHLPILCRREAPLLLTRICRHWRDLAQSTPSIWSALRIVVPSGHKDHRDFQRKRIERWLGYTKSVPLTLEIWSLDPPDLSLSPEFDEAFCAVIHPHAHHIHSITLDVSDQFLKVFADSTFVSWPLLHKVSIIRAVNWDQHPGYKPIEVPFLHIWDAPNIKKVAWNSVFDAFMYTCVDWSQLEEAEFWDEPSRHLVDDPYPSPFCEISARDARRILNSAPSLRKLRLRIASHDDPSDMGPDCFLDPEPDLSETLVMEDLTSLHLWDSYLDPDSSPTVFLENLQLPALEHLTYMLWNNNENEASSAPQPSTDNPFLLRFLRTQEEYIGITKLTINATIISRRGFLDCLRLMPELEQLWLRDRSERAGYDEPGQDDVLTDEEKLDREVVPDDEFLKFFLVPESETGQGERGHCEEVKISCPRLQSMRVDDSQFSFEAIRKFVESRFDAAQADLCAFIDRLFIDFPIDRPIFVPRSAERLAMCPLEEDLRDLWVDSVTVRLRNETGFAGRRWADRKKKDDSYNPKMGLPTFLDHKIKKQDAPWM</sequence>
<comment type="caution">
    <text evidence="2">The sequence shown here is derived from an EMBL/GenBank/DDBJ whole genome shotgun (WGS) entry which is preliminary data.</text>
</comment>
<dbReference type="STRING" id="71717.A0A4Y7TC30"/>
<dbReference type="EMBL" id="QPFP01000018">
    <property type="protein sequence ID" value="TEB31690.1"/>
    <property type="molecule type" value="Genomic_DNA"/>
</dbReference>
<dbReference type="Gene3D" id="3.80.10.10">
    <property type="entry name" value="Ribonuclease Inhibitor"/>
    <property type="match status" value="1"/>
</dbReference>
<proteinExistence type="predicted"/>